<comment type="caution">
    <text evidence="1">The sequence shown here is derived from an EMBL/GenBank/DDBJ whole genome shotgun (WGS) entry which is preliminary data.</text>
</comment>
<evidence type="ECO:0000313" key="2">
    <source>
        <dbReference type="Proteomes" id="UP001150238"/>
    </source>
</evidence>
<dbReference type="AlphaFoldDB" id="A0A9W9A026"/>
<dbReference type="EMBL" id="JANVFS010000033">
    <property type="protein sequence ID" value="KAJ4469902.1"/>
    <property type="molecule type" value="Genomic_DNA"/>
</dbReference>
<evidence type="ECO:0000313" key="1">
    <source>
        <dbReference type="EMBL" id="KAJ4469902.1"/>
    </source>
</evidence>
<dbReference type="Proteomes" id="UP001150238">
    <property type="component" value="Unassembled WGS sequence"/>
</dbReference>
<sequence length="73" mass="8192">MRSAETLLSSEFASFVHKWRYEKEMDLFRMLCEAVPGTSSGNDLCLATTIFRSVLLPTTSVQTGKLCSRQVES</sequence>
<name>A0A9W9A026_9AGAR</name>
<reference evidence="1" key="2">
    <citation type="journal article" date="2023" name="Proc. Natl. Acad. Sci. U.S.A.">
        <title>A global phylogenomic analysis of the shiitake genus Lentinula.</title>
        <authorList>
            <person name="Sierra-Patev S."/>
            <person name="Min B."/>
            <person name="Naranjo-Ortiz M."/>
            <person name="Looney B."/>
            <person name="Konkel Z."/>
            <person name="Slot J.C."/>
            <person name="Sakamoto Y."/>
            <person name="Steenwyk J.L."/>
            <person name="Rokas A."/>
            <person name="Carro J."/>
            <person name="Camarero S."/>
            <person name="Ferreira P."/>
            <person name="Molpeceres G."/>
            <person name="Ruiz-Duenas F.J."/>
            <person name="Serrano A."/>
            <person name="Henrissat B."/>
            <person name="Drula E."/>
            <person name="Hughes K.W."/>
            <person name="Mata J.L."/>
            <person name="Ishikawa N.K."/>
            <person name="Vargas-Isla R."/>
            <person name="Ushijima S."/>
            <person name="Smith C.A."/>
            <person name="Donoghue J."/>
            <person name="Ahrendt S."/>
            <person name="Andreopoulos W."/>
            <person name="He G."/>
            <person name="LaButti K."/>
            <person name="Lipzen A."/>
            <person name="Ng V."/>
            <person name="Riley R."/>
            <person name="Sandor L."/>
            <person name="Barry K."/>
            <person name="Martinez A.T."/>
            <person name="Xiao Y."/>
            <person name="Gibbons J.G."/>
            <person name="Terashima K."/>
            <person name="Grigoriev I.V."/>
            <person name="Hibbett D."/>
        </authorList>
    </citation>
    <scope>NUCLEOTIDE SEQUENCE</scope>
    <source>
        <strain evidence="1">Sp2 HRB7682 ss15</strain>
    </source>
</reference>
<reference evidence="1" key="1">
    <citation type="submission" date="2022-08" db="EMBL/GenBank/DDBJ databases">
        <authorList>
            <consortium name="DOE Joint Genome Institute"/>
            <person name="Min B."/>
            <person name="Riley R."/>
            <person name="Sierra-Patev S."/>
            <person name="Naranjo-Ortiz M."/>
            <person name="Looney B."/>
            <person name="Konkel Z."/>
            <person name="Slot J.C."/>
            <person name="Sakamoto Y."/>
            <person name="Steenwyk J.L."/>
            <person name="Rokas A."/>
            <person name="Carro J."/>
            <person name="Camarero S."/>
            <person name="Ferreira P."/>
            <person name="Molpeceres G."/>
            <person name="Ruiz-Duenas F.J."/>
            <person name="Serrano A."/>
            <person name="Henrissat B."/>
            <person name="Drula E."/>
            <person name="Hughes K.W."/>
            <person name="Mata J.L."/>
            <person name="Ishikawa N.K."/>
            <person name="Vargas-Isla R."/>
            <person name="Ushijima S."/>
            <person name="Smith C.A."/>
            <person name="Ahrendt S."/>
            <person name="Andreopoulos W."/>
            <person name="He G."/>
            <person name="Labutti K."/>
            <person name="Lipzen A."/>
            <person name="Ng V."/>
            <person name="Sandor L."/>
            <person name="Barry K."/>
            <person name="Martinez A.T."/>
            <person name="Xiao Y."/>
            <person name="Gibbons J.G."/>
            <person name="Terashima K."/>
            <person name="Hibbett D.S."/>
            <person name="Grigoriev I.V."/>
        </authorList>
    </citation>
    <scope>NUCLEOTIDE SEQUENCE</scope>
    <source>
        <strain evidence="1">Sp2 HRB7682 ss15</strain>
    </source>
</reference>
<gene>
    <name evidence="1" type="ORF">C8J55DRAFT_522881</name>
</gene>
<organism evidence="1 2">
    <name type="scientific">Lentinula lateritia</name>
    <dbReference type="NCBI Taxonomy" id="40482"/>
    <lineage>
        <taxon>Eukaryota</taxon>
        <taxon>Fungi</taxon>
        <taxon>Dikarya</taxon>
        <taxon>Basidiomycota</taxon>
        <taxon>Agaricomycotina</taxon>
        <taxon>Agaricomycetes</taxon>
        <taxon>Agaricomycetidae</taxon>
        <taxon>Agaricales</taxon>
        <taxon>Marasmiineae</taxon>
        <taxon>Omphalotaceae</taxon>
        <taxon>Lentinula</taxon>
    </lineage>
</organism>
<accession>A0A9W9A026</accession>
<proteinExistence type="predicted"/>
<protein>
    <submittedName>
        <fullName evidence="1">Uncharacterized protein</fullName>
    </submittedName>
</protein>